<dbReference type="Pfam" id="PF14907">
    <property type="entry name" value="NTP_transf_5"/>
    <property type="match status" value="1"/>
</dbReference>
<dbReference type="InterPro" id="IPR039498">
    <property type="entry name" value="NTP_transf_5"/>
</dbReference>
<accession>A0A9X0WL27</accession>
<proteinExistence type="predicted"/>
<gene>
    <name evidence="1" type="ORF">CKO25_17250</name>
</gene>
<dbReference type="AlphaFoldDB" id="A0A9X0WL27"/>
<sequence length="372" mass="42335">MKNQHVRARAIDWLDLSAWLDPCDLDMPPPERDAEDWRRLYGVATAHLVAPSLYATLAARDRLDGLPEEIREALALLHQLNAAHNNRLRALLHETTERLNAVGIQPIALKGAIALLSDPDSLDAARMLGDLDLWVGATDLPAAADALRAGGYHLPVNIHPSAWSWTDKHHAPPLMHPSGSGYVELHRRVFNARVPSEVITTERLLCAAQGLEWRGVRLRIPSLEHRLIHNALHHQVSDQAFASDRRSLRQLFEFARLRALPEAASLDWARLLRDLDHVGMGEAMRLNLLATRTLFGQALPPGVRATPKALAAEGRFWWRLEHPALDRWLARHWHWHVQAERLRRLPRRLVTPAWYSLKYHQLKRGWFTKSAD</sequence>
<evidence type="ECO:0008006" key="3">
    <source>
        <dbReference type="Google" id="ProtNLM"/>
    </source>
</evidence>
<comment type="caution">
    <text evidence="1">The sequence shown here is derived from an EMBL/GenBank/DDBJ whole genome shotgun (WGS) entry which is preliminary data.</text>
</comment>
<dbReference type="RefSeq" id="WP_200389176.1">
    <property type="nucleotide sequence ID" value="NZ_NRSD01000024.1"/>
</dbReference>
<evidence type="ECO:0000313" key="1">
    <source>
        <dbReference type="EMBL" id="MBK1646359.1"/>
    </source>
</evidence>
<evidence type="ECO:0000313" key="2">
    <source>
        <dbReference type="Proteomes" id="UP001138802"/>
    </source>
</evidence>
<dbReference type="EMBL" id="NRSD01000024">
    <property type="protein sequence ID" value="MBK1646359.1"/>
    <property type="molecule type" value="Genomic_DNA"/>
</dbReference>
<organism evidence="1 2">
    <name type="scientific">Thiocapsa imhoffii</name>
    <dbReference type="NCBI Taxonomy" id="382777"/>
    <lineage>
        <taxon>Bacteria</taxon>
        <taxon>Pseudomonadati</taxon>
        <taxon>Pseudomonadota</taxon>
        <taxon>Gammaproteobacteria</taxon>
        <taxon>Chromatiales</taxon>
        <taxon>Chromatiaceae</taxon>
        <taxon>Thiocapsa</taxon>
    </lineage>
</organism>
<protein>
    <recommendedName>
        <fullName evidence="3">Nucleotidyltransferase family protein</fullName>
    </recommendedName>
</protein>
<keyword evidence="2" id="KW-1185">Reference proteome</keyword>
<reference evidence="1 2" key="1">
    <citation type="journal article" date="2020" name="Microorganisms">
        <title>Osmotic Adaptation and Compatible Solute Biosynthesis of Phototrophic Bacteria as Revealed from Genome Analyses.</title>
        <authorList>
            <person name="Imhoff J.F."/>
            <person name="Rahn T."/>
            <person name="Kunzel S."/>
            <person name="Keller A."/>
            <person name="Neulinger S.C."/>
        </authorList>
    </citation>
    <scope>NUCLEOTIDE SEQUENCE [LARGE SCALE GENOMIC DNA]</scope>
    <source>
        <strain evidence="1 2">DSM 21303</strain>
    </source>
</reference>
<name>A0A9X0WL27_9GAMM</name>
<dbReference type="Proteomes" id="UP001138802">
    <property type="component" value="Unassembled WGS sequence"/>
</dbReference>